<dbReference type="InterPro" id="IPR038732">
    <property type="entry name" value="HpyO/CreE_NAD-binding"/>
</dbReference>
<dbReference type="EMBL" id="QUBG01000001">
    <property type="protein sequence ID" value="TPR46080.1"/>
    <property type="molecule type" value="Genomic_DNA"/>
</dbReference>
<dbReference type="Pfam" id="PF13454">
    <property type="entry name" value="NAD_binding_9"/>
    <property type="match status" value="1"/>
</dbReference>
<dbReference type="SUPFAM" id="SSF51905">
    <property type="entry name" value="FAD/NAD(P)-binding domain"/>
    <property type="match status" value="1"/>
</dbReference>
<organism evidence="2 3">
    <name type="scientific">Apilactobacillus micheneri</name>
    <dbReference type="NCBI Taxonomy" id="1899430"/>
    <lineage>
        <taxon>Bacteria</taxon>
        <taxon>Bacillati</taxon>
        <taxon>Bacillota</taxon>
        <taxon>Bacilli</taxon>
        <taxon>Lactobacillales</taxon>
        <taxon>Lactobacillaceae</taxon>
        <taxon>Apilactobacillus</taxon>
    </lineage>
</organism>
<gene>
    <name evidence="2" type="ORF">DY130_00780</name>
</gene>
<evidence type="ECO:0000313" key="2">
    <source>
        <dbReference type="EMBL" id="TPR46080.1"/>
    </source>
</evidence>
<dbReference type="RefSeq" id="WP_140934308.1">
    <property type="nucleotide sequence ID" value="NZ_QUBF01000001.1"/>
</dbReference>
<feature type="domain" description="FAD-dependent urate hydroxylase HpyO/Asp monooxygenase CreE-like FAD/NAD(P)-binding" evidence="1">
    <location>
        <begin position="4"/>
        <end position="177"/>
    </location>
</feature>
<dbReference type="Proteomes" id="UP000784700">
    <property type="component" value="Unassembled WGS sequence"/>
</dbReference>
<dbReference type="InterPro" id="IPR052189">
    <property type="entry name" value="L-asp_N-monooxygenase_NS-form"/>
</dbReference>
<dbReference type="PANTHER" id="PTHR40254">
    <property type="entry name" value="BLR0577 PROTEIN"/>
    <property type="match status" value="1"/>
</dbReference>
<dbReference type="PANTHER" id="PTHR40254:SF1">
    <property type="entry name" value="BLR0577 PROTEIN"/>
    <property type="match status" value="1"/>
</dbReference>
<dbReference type="Gene3D" id="3.50.50.60">
    <property type="entry name" value="FAD/NAD(P)-binding domain"/>
    <property type="match status" value="1"/>
</dbReference>
<dbReference type="GeneID" id="58107658"/>
<sequence length="614" mass="69699">MDIAIIGAGPRGLLLLNNLIQNNNQQLNIHLFDRKNIGGRVWKINQPIDLIMNTPANELTLFNDEQANSYSIADWIKSDQSSKFIQSLDENKYPNKKNLFNAISSIKDNSYVPRAICGAYCNWFFELLKNKINKDNNLNLSLHLNQTVNDIQKDGNHFIVKSQKNYTVDKVVFSLGQQENKLSNTEKSFKKYASENKLTYIPPEYADEADLSSINNQNTVIIRGLGLSFNDYVSRLTKERGGKFIKDENGKLSYHKSGNEPKIFAGSRRGIPYYPKAISQKQFDENYPAYFLTKDNINKHLKDGKLPFKAFQKLLRLDVEYRYYTFLIQKDYPKINLESFQNEFLNSDNPIEVVKKSGLSSEAMFNWDLILNPVAGIKITNMGDYQDHVKTWLSTVINDARLGSKTGPIIGSLEMLRDLRNNIRYVLANNLLSNEDYVSKYKGQFSSNIKFLSMGAPVIRSEELLALINAGIIEILPPQMQIIGANHKFITRSAFYGHQIIQGDALIEARTNAPNVNITDNPLLNNLKKNNMIKPQVIQLADDDVNNSSIDINVENDQVKGEPNMFTWGLNTEGLYFVTSAIPRPGVKDDILTAADNISKNILNLPVKNPTKYM</sequence>
<comment type="caution">
    <text evidence="2">The sequence shown here is derived from an EMBL/GenBank/DDBJ whole genome shotgun (WGS) entry which is preliminary data.</text>
</comment>
<protein>
    <submittedName>
        <fullName evidence="2">Oxidoreductase</fullName>
    </submittedName>
</protein>
<proteinExistence type="predicted"/>
<accession>A0A9Q8MUN5</accession>
<dbReference type="InterPro" id="IPR036188">
    <property type="entry name" value="FAD/NAD-bd_sf"/>
</dbReference>
<evidence type="ECO:0000313" key="3">
    <source>
        <dbReference type="Proteomes" id="UP000784700"/>
    </source>
</evidence>
<name>A0A9Q8MUN5_9LACO</name>
<reference evidence="2" key="1">
    <citation type="submission" date="2018-08" db="EMBL/GenBank/DDBJ databases">
        <title>Comparative genomics of wild bee and flower associated Lactobacillus reveals potential adaptation to the bee host.</title>
        <authorList>
            <person name="Vuong H.Q."/>
            <person name="Mcfrederick Q.S."/>
        </authorList>
    </citation>
    <scope>NUCLEOTIDE SEQUENCE</scope>
    <source>
        <strain evidence="2">HV_63</strain>
    </source>
</reference>
<dbReference type="AlphaFoldDB" id="A0A9Q8MUN5"/>
<evidence type="ECO:0000259" key="1">
    <source>
        <dbReference type="Pfam" id="PF13454"/>
    </source>
</evidence>